<reference evidence="3" key="1">
    <citation type="submission" date="2017-01" db="EMBL/GenBank/DDBJ databases">
        <authorList>
            <person name="Varghese N."/>
            <person name="Submissions S."/>
        </authorList>
    </citation>
    <scope>NUCLEOTIDE SEQUENCE [LARGE SCALE GENOMIC DNA]</scope>
    <source>
        <strain evidence="3">LP100</strain>
    </source>
</reference>
<keyword evidence="3" id="KW-1185">Reference proteome</keyword>
<keyword evidence="1" id="KW-0812">Transmembrane</keyword>
<evidence type="ECO:0000256" key="1">
    <source>
        <dbReference type="SAM" id="Phobius"/>
    </source>
</evidence>
<evidence type="ECO:0000313" key="2">
    <source>
        <dbReference type="EMBL" id="SIT93463.1"/>
    </source>
</evidence>
<proteinExistence type="predicted"/>
<dbReference type="STRING" id="1317125.SAMN05444128_2991"/>
<protein>
    <submittedName>
        <fullName evidence="2">Uncharacterized protein</fullName>
    </submittedName>
</protein>
<accession>A0A1R3XNY6</accession>
<keyword evidence="1" id="KW-0472">Membrane</keyword>
<dbReference type="Proteomes" id="UP000187181">
    <property type="component" value="Unassembled WGS sequence"/>
</dbReference>
<name>A0A1R3XNY6_9BACT</name>
<keyword evidence="1" id="KW-1133">Transmembrane helix</keyword>
<gene>
    <name evidence="2" type="ORF">SAMN05444128_2991</name>
</gene>
<sequence>MHEGHLTHNNMKNDFKLSDLPKHNIYEVPDKYFDRLPAQIMERTAGAGYSPAPWYAPAWKPLRLALAPLVLLLVAGIVYFSQMRQEQEKSAVILATVGDEAIVNYLSTFAVLESSDFAELPSLSSPDMTAEFLNVSPKAAEEELEYYQLEMTDY</sequence>
<dbReference type="AlphaFoldDB" id="A0A1R3XNY6"/>
<dbReference type="EMBL" id="FTPP01000003">
    <property type="protein sequence ID" value="SIT93463.1"/>
    <property type="molecule type" value="Genomic_DNA"/>
</dbReference>
<organism evidence="2 3">
    <name type="scientific">Pontibacter indicus</name>
    <dbReference type="NCBI Taxonomy" id="1317125"/>
    <lineage>
        <taxon>Bacteria</taxon>
        <taxon>Pseudomonadati</taxon>
        <taxon>Bacteroidota</taxon>
        <taxon>Cytophagia</taxon>
        <taxon>Cytophagales</taxon>
        <taxon>Hymenobacteraceae</taxon>
        <taxon>Pontibacter</taxon>
    </lineage>
</organism>
<feature type="transmembrane region" description="Helical" evidence="1">
    <location>
        <begin position="62"/>
        <end position="80"/>
    </location>
</feature>
<evidence type="ECO:0000313" key="3">
    <source>
        <dbReference type="Proteomes" id="UP000187181"/>
    </source>
</evidence>